<protein>
    <recommendedName>
        <fullName evidence="2">UPF0250 protein QWI16_15275</fullName>
    </recommendedName>
</protein>
<evidence type="ECO:0000313" key="4">
    <source>
        <dbReference type="Proteomes" id="UP001168380"/>
    </source>
</evidence>
<dbReference type="InterPro" id="IPR027471">
    <property type="entry name" value="YbeD-like_sf"/>
</dbReference>
<organism evidence="3 4">
    <name type="scientific">Gilvimarinus algae</name>
    <dbReference type="NCBI Taxonomy" id="3058037"/>
    <lineage>
        <taxon>Bacteria</taxon>
        <taxon>Pseudomonadati</taxon>
        <taxon>Pseudomonadota</taxon>
        <taxon>Gammaproteobacteria</taxon>
        <taxon>Cellvibrionales</taxon>
        <taxon>Cellvibrionaceae</taxon>
        <taxon>Gilvimarinus</taxon>
    </lineage>
</organism>
<dbReference type="SUPFAM" id="SSF117991">
    <property type="entry name" value="YbeD/HP0495-like"/>
    <property type="match status" value="1"/>
</dbReference>
<reference evidence="3" key="1">
    <citation type="submission" date="2023-07" db="EMBL/GenBank/DDBJ databases">
        <title>Gilvimarinus algae sp. nov., isolated from the surface of Kelp.</title>
        <authorList>
            <person name="Sun Y.Y."/>
            <person name="Gong Y."/>
            <person name="Du Z.J."/>
        </authorList>
    </citation>
    <scope>NUCLEOTIDE SEQUENCE</scope>
    <source>
        <strain evidence="3">SDUM040014</strain>
    </source>
</reference>
<dbReference type="Proteomes" id="UP001168380">
    <property type="component" value="Unassembled WGS sequence"/>
</dbReference>
<dbReference type="PANTHER" id="PTHR38036:SF1">
    <property type="entry name" value="UPF0250 PROTEIN YBED"/>
    <property type="match status" value="1"/>
</dbReference>
<evidence type="ECO:0000256" key="1">
    <source>
        <dbReference type="ARBA" id="ARBA00008460"/>
    </source>
</evidence>
<dbReference type="Pfam" id="PF04359">
    <property type="entry name" value="DUF493"/>
    <property type="match status" value="1"/>
</dbReference>
<evidence type="ECO:0000256" key="2">
    <source>
        <dbReference type="HAMAP-Rule" id="MF_00659"/>
    </source>
</evidence>
<comment type="similarity">
    <text evidence="1 2">Belongs to the UPF0250 family.</text>
</comment>
<dbReference type="Gene3D" id="3.30.70.260">
    <property type="match status" value="1"/>
</dbReference>
<sequence>MSEQNPPKIEFPCPDYPIKVLGDAGETLYSLVLEVMENHAPGFDAGKITVRDSGKGRYQSVTVYITATGIAQLETIHKDLRAHPAVKIVL</sequence>
<dbReference type="InterPro" id="IPR007454">
    <property type="entry name" value="UPF0250_YbeD-like"/>
</dbReference>
<dbReference type="EMBL" id="JAULRT010000062">
    <property type="protein sequence ID" value="MDO3383541.1"/>
    <property type="molecule type" value="Genomic_DNA"/>
</dbReference>
<evidence type="ECO:0000313" key="3">
    <source>
        <dbReference type="EMBL" id="MDO3383541.1"/>
    </source>
</evidence>
<keyword evidence="4" id="KW-1185">Reference proteome</keyword>
<dbReference type="PANTHER" id="PTHR38036">
    <property type="entry name" value="UPF0250 PROTEIN YBED"/>
    <property type="match status" value="1"/>
</dbReference>
<proteinExistence type="inferred from homology"/>
<accession>A0ABT8THZ0</accession>
<gene>
    <name evidence="3" type="ORF">QWI16_15275</name>
</gene>
<comment type="caution">
    <text evidence="3">The sequence shown here is derived from an EMBL/GenBank/DDBJ whole genome shotgun (WGS) entry which is preliminary data.</text>
</comment>
<dbReference type="HAMAP" id="MF_00659">
    <property type="entry name" value="UPF0250"/>
    <property type="match status" value="1"/>
</dbReference>
<name>A0ABT8THZ0_9GAMM</name>
<dbReference type="RefSeq" id="WP_302714379.1">
    <property type="nucleotide sequence ID" value="NZ_JAULRT010000062.1"/>
</dbReference>